<reference evidence="2 3" key="1">
    <citation type="journal article" date="2015" name="Antonie Van Leeuwenhoek">
        <title>Oceanobacillus bengalensis sp. nov., a bacterium isolated from seawater of the Bay of Bengal.</title>
        <authorList>
            <person name="Yongchang O."/>
            <person name="Xiang W."/>
            <person name="Wang G."/>
        </authorList>
    </citation>
    <scope>NUCLEOTIDE SEQUENCE [LARGE SCALE GENOMIC DNA]</scope>
    <source>
        <strain evidence="2 3">MCCC 1K00260</strain>
    </source>
</reference>
<dbReference type="PANTHER" id="PTHR43649:SF12">
    <property type="entry name" value="DIACETYLCHITOBIOSE BINDING PROTEIN DASA"/>
    <property type="match status" value="1"/>
</dbReference>
<dbReference type="AlphaFoldDB" id="A0A494YZM3"/>
<evidence type="ECO:0000256" key="1">
    <source>
        <dbReference type="SAM" id="SignalP"/>
    </source>
</evidence>
<dbReference type="Gene3D" id="3.40.190.10">
    <property type="entry name" value="Periplasmic binding protein-like II"/>
    <property type="match status" value="2"/>
</dbReference>
<keyword evidence="3" id="KW-1185">Reference proteome</keyword>
<dbReference type="InterPro" id="IPR050490">
    <property type="entry name" value="Bact_solute-bd_prot1"/>
</dbReference>
<protein>
    <submittedName>
        <fullName evidence="2">Extracellular solute-binding protein</fullName>
    </submittedName>
</protein>
<name>A0A494YZM3_9BACI</name>
<feature type="signal peptide" evidence="1">
    <location>
        <begin position="1"/>
        <end position="21"/>
    </location>
</feature>
<dbReference type="SUPFAM" id="SSF53850">
    <property type="entry name" value="Periplasmic binding protein-like II"/>
    <property type="match status" value="1"/>
</dbReference>
<proteinExistence type="predicted"/>
<evidence type="ECO:0000313" key="3">
    <source>
        <dbReference type="Proteomes" id="UP000281813"/>
    </source>
</evidence>
<dbReference type="PANTHER" id="PTHR43649">
    <property type="entry name" value="ARABINOSE-BINDING PROTEIN-RELATED"/>
    <property type="match status" value="1"/>
</dbReference>
<gene>
    <name evidence="2" type="ORF">D8M05_09175</name>
</gene>
<dbReference type="PROSITE" id="PS51257">
    <property type="entry name" value="PROKAR_LIPOPROTEIN"/>
    <property type="match status" value="1"/>
</dbReference>
<keyword evidence="1" id="KW-0732">Signal</keyword>
<organism evidence="2 3">
    <name type="scientific">Oceanobacillus bengalensis</name>
    <dbReference type="NCBI Taxonomy" id="1435466"/>
    <lineage>
        <taxon>Bacteria</taxon>
        <taxon>Bacillati</taxon>
        <taxon>Bacillota</taxon>
        <taxon>Bacilli</taxon>
        <taxon>Bacillales</taxon>
        <taxon>Bacillaceae</taxon>
        <taxon>Oceanobacillus</taxon>
    </lineage>
</organism>
<comment type="caution">
    <text evidence="2">The sequence shown here is derived from an EMBL/GenBank/DDBJ whole genome shotgun (WGS) entry which is preliminary data.</text>
</comment>
<dbReference type="OrthoDB" id="9798191at2"/>
<dbReference type="Pfam" id="PF01547">
    <property type="entry name" value="SBP_bac_1"/>
    <property type="match status" value="1"/>
</dbReference>
<dbReference type="Proteomes" id="UP000281813">
    <property type="component" value="Unassembled WGS sequence"/>
</dbReference>
<dbReference type="RefSeq" id="WP_121130985.1">
    <property type="nucleotide sequence ID" value="NZ_JBHUFK010000002.1"/>
</dbReference>
<evidence type="ECO:0000313" key="2">
    <source>
        <dbReference type="EMBL" id="RKQ15669.1"/>
    </source>
</evidence>
<dbReference type="EMBL" id="RBZO01000012">
    <property type="protein sequence ID" value="RKQ15669.1"/>
    <property type="molecule type" value="Genomic_DNA"/>
</dbReference>
<dbReference type="InterPro" id="IPR006059">
    <property type="entry name" value="SBP"/>
</dbReference>
<accession>A0A494YZM3</accession>
<sequence>MFKKKAIAVFGIFLLSVFLLAACGGGENESGSSESSSGDGDKTVKFMHLWPEGSSAQHHKVVNEIIADFEAENEDTTIELEVLSNEQYKDKIKVLSTSDELPDVGMTWAAGYMQPYVDGNMYAALDDVINKDDFVSGTTEAFSVDDTTYGLPLELNISSIFYNKAIFDEYGLEAPETIEELNEIVATLKENGVNPIALGNKDAWTGSMWYMYLANRLAGDEDVLTQAINREISFEDPALVGAAEEVQKLVDADSFVSGFNGLADEEAKSMFMGEQAAMYLIATWDLPNFTTNEDVPQEFRDKVGYFKFPTVDGNGNTNNYVGGPGVGLFVAENSDVKEEAKNFASYFVEQWGERAVTDVGIIPATKVDAGSLDLPQMYVDVLDDLNAAENITLYADVQMSAEDAQVHLDMIQALFGGEVTPEDFAKAHEEALEQE</sequence>
<feature type="chain" id="PRO_5019730308" evidence="1">
    <location>
        <begin position="22"/>
        <end position="435"/>
    </location>
</feature>